<feature type="transmembrane region" description="Helical" evidence="2">
    <location>
        <begin position="158"/>
        <end position="180"/>
    </location>
</feature>
<dbReference type="Gene3D" id="2.120.10.80">
    <property type="entry name" value="Kelch-type beta propeller"/>
    <property type="match status" value="1"/>
</dbReference>
<feature type="compositionally biased region" description="Polar residues" evidence="1">
    <location>
        <begin position="129"/>
        <end position="139"/>
    </location>
</feature>
<protein>
    <submittedName>
        <fullName evidence="3">Uncharacterized protein</fullName>
    </submittedName>
</protein>
<evidence type="ECO:0000313" key="4">
    <source>
        <dbReference type="Proteomes" id="UP000717515"/>
    </source>
</evidence>
<organism evidence="3 4">
    <name type="scientific">Mortierella alpina</name>
    <name type="common">Oleaginous fungus</name>
    <name type="synonym">Mortierella renispora</name>
    <dbReference type="NCBI Taxonomy" id="64518"/>
    <lineage>
        <taxon>Eukaryota</taxon>
        <taxon>Fungi</taxon>
        <taxon>Fungi incertae sedis</taxon>
        <taxon>Mucoromycota</taxon>
        <taxon>Mortierellomycotina</taxon>
        <taxon>Mortierellomycetes</taxon>
        <taxon>Mortierellales</taxon>
        <taxon>Mortierellaceae</taxon>
        <taxon>Mortierella</taxon>
    </lineage>
</organism>
<comment type="caution">
    <text evidence="3">The sequence shown here is derived from an EMBL/GenBank/DDBJ whole genome shotgun (WGS) entry which is preliminary data.</text>
</comment>
<evidence type="ECO:0000256" key="2">
    <source>
        <dbReference type="SAM" id="Phobius"/>
    </source>
</evidence>
<keyword evidence="2" id="KW-0472">Membrane</keyword>
<name>A0A9P8CTY4_MORAP</name>
<reference evidence="3" key="1">
    <citation type="submission" date="2021-07" db="EMBL/GenBank/DDBJ databases">
        <title>Draft genome of Mortierella alpina, strain LL118, isolated from an aspen leaf litter sample.</title>
        <authorList>
            <person name="Yang S."/>
            <person name="Vinatzer B.A."/>
        </authorList>
    </citation>
    <scope>NUCLEOTIDE SEQUENCE</scope>
    <source>
        <strain evidence="3">LL118</strain>
    </source>
</reference>
<feature type="region of interest" description="Disordered" evidence="1">
    <location>
        <begin position="311"/>
        <end position="346"/>
    </location>
</feature>
<sequence>MIVKNRLKFPGLMEYQPSTNQWIKFRTQESSAGGASDACMASAYNGTKILMVGSTGGPQYLQILDVETLVWTDGAEVDQYRARVSCTAVGDYLIVTGGESFNAKKPKEVSVYNIRLDEWTDTYEPPQTPTMSTGVTTASPVAEQGRSSGEGMPLRAKIGIIAGASSALVILLICGALLILRRKLRRSSHADVIDEDLLISNLGRTEKDRNHPNNSVYPSENMDTSSSTGLDQEHKYAASPYFNKSALEPSQNPQLQHWFPHSALHEDDRDRHNHTVDYNATYYERHANDPQACYRDPNDAEDYHEMYQDPRMTASQEHGHSSTGDDLLFSNNQRRLDPQDPTRHSTASRLEFYQSRRLNNPQDHGDQDGQDDDTLYQDIQCIRAQQEEHKRQRQELERVRLEKESILHTRAGLV</sequence>
<feature type="region of interest" description="Disordered" evidence="1">
    <location>
        <begin position="205"/>
        <end position="230"/>
    </location>
</feature>
<dbReference type="AlphaFoldDB" id="A0A9P8CTY4"/>
<accession>A0A9P8CTY4</accession>
<dbReference type="Proteomes" id="UP000717515">
    <property type="component" value="Unassembled WGS sequence"/>
</dbReference>
<keyword evidence="2" id="KW-1133">Transmembrane helix</keyword>
<feature type="compositionally biased region" description="Basic and acidic residues" evidence="1">
    <location>
        <begin position="334"/>
        <end position="343"/>
    </location>
</feature>
<proteinExistence type="predicted"/>
<feature type="non-terminal residue" evidence="3">
    <location>
        <position position="1"/>
    </location>
</feature>
<dbReference type="InterPro" id="IPR015915">
    <property type="entry name" value="Kelch-typ_b-propeller"/>
</dbReference>
<gene>
    <name evidence="3" type="ORF">KVV02_002861</name>
</gene>
<feature type="compositionally biased region" description="Polar residues" evidence="1">
    <location>
        <begin position="313"/>
        <end position="333"/>
    </location>
</feature>
<keyword evidence="2" id="KW-0812">Transmembrane</keyword>
<feature type="region of interest" description="Disordered" evidence="1">
    <location>
        <begin position="122"/>
        <end position="149"/>
    </location>
</feature>
<evidence type="ECO:0000256" key="1">
    <source>
        <dbReference type="SAM" id="MobiDB-lite"/>
    </source>
</evidence>
<evidence type="ECO:0000313" key="3">
    <source>
        <dbReference type="EMBL" id="KAG9319673.1"/>
    </source>
</evidence>
<dbReference type="InterPro" id="IPR011043">
    <property type="entry name" value="Gal_Oxase/kelch_b-propeller"/>
</dbReference>
<feature type="compositionally biased region" description="Polar residues" evidence="1">
    <location>
        <begin position="212"/>
        <end position="230"/>
    </location>
</feature>
<dbReference type="EMBL" id="JAIFTL010000398">
    <property type="protein sequence ID" value="KAG9319673.1"/>
    <property type="molecule type" value="Genomic_DNA"/>
</dbReference>
<dbReference type="SUPFAM" id="SSF50965">
    <property type="entry name" value="Galactose oxidase, central domain"/>
    <property type="match status" value="1"/>
</dbReference>